<feature type="repeat" description="WD" evidence="3">
    <location>
        <begin position="186"/>
        <end position="227"/>
    </location>
</feature>
<evidence type="ECO:0000256" key="2">
    <source>
        <dbReference type="ARBA" id="ARBA00022737"/>
    </source>
</evidence>
<evidence type="ECO:0000256" key="1">
    <source>
        <dbReference type="ARBA" id="ARBA00022574"/>
    </source>
</evidence>
<keyword evidence="6" id="KW-1185">Reference proteome</keyword>
<dbReference type="GO" id="GO:0007165">
    <property type="term" value="P:signal transduction"/>
    <property type="evidence" value="ECO:0007669"/>
    <property type="project" value="InterPro"/>
</dbReference>
<feature type="repeat" description="WD" evidence="3">
    <location>
        <begin position="228"/>
        <end position="259"/>
    </location>
</feature>
<accession>A0A6V8K4Y4</accession>
<evidence type="ECO:0000259" key="4">
    <source>
        <dbReference type="PROSITE" id="PS51534"/>
    </source>
</evidence>
<feature type="repeat" description="WD" evidence="3">
    <location>
        <begin position="22"/>
        <end position="63"/>
    </location>
</feature>
<proteinExistence type="predicted"/>
<feature type="repeat" description="WD" evidence="3">
    <location>
        <begin position="151"/>
        <end position="185"/>
    </location>
</feature>
<organism evidence="5 6">
    <name type="scientific">Phytohabitans houttuyneae</name>
    <dbReference type="NCBI Taxonomy" id="1076126"/>
    <lineage>
        <taxon>Bacteria</taxon>
        <taxon>Bacillati</taxon>
        <taxon>Actinomycetota</taxon>
        <taxon>Actinomycetes</taxon>
        <taxon>Micromonosporales</taxon>
        <taxon>Micromonosporaceae</taxon>
    </lineage>
</organism>
<keyword evidence="1 3" id="KW-0853">WD repeat</keyword>
<dbReference type="SMART" id="SM00173">
    <property type="entry name" value="RAS"/>
    <property type="match status" value="1"/>
</dbReference>
<evidence type="ECO:0000313" key="5">
    <source>
        <dbReference type="EMBL" id="GFJ80252.1"/>
    </source>
</evidence>
<reference evidence="5 6" key="1">
    <citation type="submission" date="2020-03" db="EMBL/GenBank/DDBJ databases">
        <title>Whole genome shotgun sequence of Phytohabitans houttuyneae NBRC 108639.</title>
        <authorList>
            <person name="Komaki H."/>
            <person name="Tamura T."/>
        </authorList>
    </citation>
    <scope>NUCLEOTIDE SEQUENCE [LARGE SCALE GENOMIC DNA]</scope>
    <source>
        <strain evidence="5 6">NBRC 108639</strain>
    </source>
</reference>
<evidence type="ECO:0000256" key="3">
    <source>
        <dbReference type="PROSITE-ProRule" id="PRU00221"/>
    </source>
</evidence>
<dbReference type="PRINTS" id="PR00449">
    <property type="entry name" value="RASTRNSFRMNG"/>
</dbReference>
<dbReference type="SUPFAM" id="SSF52200">
    <property type="entry name" value="Toll/Interleukin receptor TIR domain"/>
    <property type="match status" value="1"/>
</dbReference>
<dbReference type="PROSITE" id="PS51534">
    <property type="entry name" value="SEFIR"/>
    <property type="match status" value="1"/>
</dbReference>
<dbReference type="InterPro" id="IPR000157">
    <property type="entry name" value="TIR_dom"/>
</dbReference>
<dbReference type="InterPro" id="IPR035897">
    <property type="entry name" value="Toll_tir_struct_dom_sf"/>
</dbReference>
<comment type="caution">
    <text evidence="5">The sequence shown here is derived from an EMBL/GenBank/DDBJ whole genome shotgun (WGS) entry which is preliminary data.</text>
</comment>
<dbReference type="InterPro" id="IPR001680">
    <property type="entry name" value="WD40_rpt"/>
</dbReference>
<dbReference type="InterPro" id="IPR019775">
    <property type="entry name" value="WD40_repeat_CS"/>
</dbReference>
<dbReference type="Proteomes" id="UP000482800">
    <property type="component" value="Unassembled WGS sequence"/>
</dbReference>
<dbReference type="SMART" id="SM00320">
    <property type="entry name" value="WD40"/>
    <property type="match status" value="7"/>
</dbReference>
<dbReference type="PROSITE" id="PS51419">
    <property type="entry name" value="RAB"/>
    <property type="match status" value="1"/>
</dbReference>
<dbReference type="InterPro" id="IPR015943">
    <property type="entry name" value="WD40/YVTN_repeat-like_dom_sf"/>
</dbReference>
<dbReference type="Gene3D" id="3.40.50.300">
    <property type="entry name" value="P-loop containing nucleotide triphosphate hydrolases"/>
    <property type="match status" value="1"/>
</dbReference>
<dbReference type="InterPro" id="IPR027417">
    <property type="entry name" value="P-loop_NTPase"/>
</dbReference>
<gene>
    <name evidence="5" type="ORF">Phou_044320</name>
</gene>
<dbReference type="AlphaFoldDB" id="A0A6V8K4Y4"/>
<dbReference type="GO" id="GO:0003924">
    <property type="term" value="F:GTPase activity"/>
    <property type="evidence" value="ECO:0007669"/>
    <property type="project" value="InterPro"/>
</dbReference>
<dbReference type="PROSITE" id="PS00678">
    <property type="entry name" value="WD_REPEATS_1"/>
    <property type="match status" value="1"/>
</dbReference>
<reference evidence="5 6" key="2">
    <citation type="submission" date="2020-03" db="EMBL/GenBank/DDBJ databases">
        <authorList>
            <person name="Ichikawa N."/>
            <person name="Kimura A."/>
            <person name="Kitahashi Y."/>
            <person name="Uohara A."/>
        </authorList>
    </citation>
    <scope>NUCLEOTIDE SEQUENCE [LARGE SCALE GENOMIC DNA]</scope>
    <source>
        <strain evidence="5 6">NBRC 108639</strain>
    </source>
</reference>
<dbReference type="InterPro" id="IPR001806">
    <property type="entry name" value="Small_GTPase"/>
</dbReference>
<dbReference type="InterPro" id="IPR013568">
    <property type="entry name" value="SEFIR_dom"/>
</dbReference>
<name>A0A6V8K4Y4_9ACTN</name>
<dbReference type="SUPFAM" id="SSF50978">
    <property type="entry name" value="WD40 repeat-like"/>
    <property type="match status" value="1"/>
</dbReference>
<keyword evidence="2" id="KW-0677">Repeat</keyword>
<dbReference type="CDD" id="cd00154">
    <property type="entry name" value="Rab"/>
    <property type="match status" value="1"/>
</dbReference>
<dbReference type="SMART" id="SM00175">
    <property type="entry name" value="RAB"/>
    <property type="match status" value="1"/>
</dbReference>
<dbReference type="Gene3D" id="2.130.10.10">
    <property type="entry name" value="YVTN repeat-like/Quinoprotein amine dehydrogenase"/>
    <property type="match status" value="2"/>
</dbReference>
<dbReference type="GO" id="GO:0005525">
    <property type="term" value="F:GTP binding"/>
    <property type="evidence" value="ECO:0007669"/>
    <property type="project" value="InterPro"/>
</dbReference>
<dbReference type="Gene3D" id="3.40.50.10140">
    <property type="entry name" value="Toll/interleukin-1 receptor homology (TIR) domain"/>
    <property type="match status" value="1"/>
</dbReference>
<dbReference type="SUPFAM" id="SSF52540">
    <property type="entry name" value="P-loop containing nucleoside triphosphate hydrolases"/>
    <property type="match status" value="1"/>
</dbReference>
<sequence>MALRRRTPKAGLPDGVVLAATLRGHSDHVGRIAWSPDGRLLATPSRDGSVRVWDGETGQHVHTITGHTEVVRAAAFDRTGKVLASGGDAGSVRLWRVGSWRPLAALTVPDCQVLAFSPTEHLLAIGVHGFAAVYDVRKEEIRQRLHEGASVTALAFDPVGRTLATAASDGEVRLWDVAEGVPTAILEGHAGAVTSAAFAPDGRTLATSGWDHTIKVWDRLSGRLVTTLEGHTGAVRSVSFLSDGRLLASKGTDGRVRLWACDTWMEVAALPEADASSVAPTLAFHPTRPVLATVGSDGSLDNDSLVHIWRLDPDRLLRRWSQAVNVTYTSAKIVLVGDSGVGKTGLGFRLVTGRFKDHPSTHGQQFWVLDELGATRLDGAQCEAVLWDLAGQPDYRLIHALFIDDADIALVLFDPTRDDDPLRGADYWLRQLGPDREIVLVAARSDRGSARIAREEIERFCAERGVRAYVETSALEGAGLGELVEVMRAAVRWDERPTTVTTATFKWIKDTVLALKEGEHGERVILSPQELRERLERDGPARRFSDAEMHSAVGHLANHGYVALLRTSTNETRILLTPELLNNVAASIVLEARRNPKGLGSLEERRVLSGEHPFPELAGLSTAERDALLDSAVALFLTHNVCFRETDPLSSRVYLVFPELINLRRPAAGDAPVEEGAAYTVTGAIENVYASLVVLLGYTDVFARANQWRSQAEYAFGAGQVCGFRLEAEREGELDLVLYFGVDVAEPIRRLFQSLFESFLARRDVTVRRFEAVECSKGHRIHRAVVRERLAAGAFDVFCTGCGEQLSLSRADEPMRLSRVQSRDVQAQRLTAGQRSRFEQAVFRLKTYVTQAEPAQPTCFISYAWGNPEQERWVARELATDLVKAGVTVILDRWETTRIGASVPRFVERVHTADRVVVVGTPLYRRKYDNKEAIGGFVLAAEADLIGTRMIGTESRKETVLPILLEGTEEEALPPLLRGRVYSDFRRPEDYFLAAFDLILSVHGIMPRDPVGAELREEIRDHLRMP</sequence>
<dbReference type="PRINTS" id="PR00320">
    <property type="entry name" value="GPROTEINBRPT"/>
</dbReference>
<dbReference type="PANTHER" id="PTHR19879:SF9">
    <property type="entry name" value="TRANSCRIPTION INITIATION FACTOR TFIID SUBUNIT 5"/>
    <property type="match status" value="1"/>
</dbReference>
<dbReference type="SMART" id="SM00174">
    <property type="entry name" value="RHO"/>
    <property type="match status" value="1"/>
</dbReference>
<evidence type="ECO:0000313" key="6">
    <source>
        <dbReference type="Proteomes" id="UP000482800"/>
    </source>
</evidence>
<dbReference type="Pfam" id="PF13676">
    <property type="entry name" value="TIR_2"/>
    <property type="match status" value="1"/>
</dbReference>
<dbReference type="PROSITE" id="PS50082">
    <property type="entry name" value="WD_REPEATS_2"/>
    <property type="match status" value="5"/>
</dbReference>
<protein>
    <recommendedName>
        <fullName evidence="4">SEFIR domain-containing protein</fullName>
    </recommendedName>
</protein>
<dbReference type="RefSeq" id="WP_173057650.1">
    <property type="nucleotide sequence ID" value="NZ_BAABGO010000015.1"/>
</dbReference>
<feature type="repeat" description="WD" evidence="3">
    <location>
        <begin position="64"/>
        <end position="105"/>
    </location>
</feature>
<dbReference type="EMBL" id="BLPF01000001">
    <property type="protein sequence ID" value="GFJ80252.1"/>
    <property type="molecule type" value="Genomic_DNA"/>
</dbReference>
<dbReference type="PANTHER" id="PTHR19879">
    <property type="entry name" value="TRANSCRIPTION INITIATION FACTOR TFIID"/>
    <property type="match status" value="1"/>
</dbReference>
<dbReference type="Pfam" id="PF00071">
    <property type="entry name" value="Ras"/>
    <property type="match status" value="1"/>
</dbReference>
<dbReference type="PROSITE" id="PS50294">
    <property type="entry name" value="WD_REPEATS_REGION"/>
    <property type="match status" value="5"/>
</dbReference>
<dbReference type="CDD" id="cd00200">
    <property type="entry name" value="WD40"/>
    <property type="match status" value="1"/>
</dbReference>
<dbReference type="InterPro" id="IPR020472">
    <property type="entry name" value="WD40_PAC1"/>
</dbReference>
<feature type="domain" description="SEFIR" evidence="4">
    <location>
        <begin position="856"/>
        <end position="994"/>
    </location>
</feature>
<dbReference type="InterPro" id="IPR036322">
    <property type="entry name" value="WD40_repeat_dom_sf"/>
</dbReference>
<dbReference type="Pfam" id="PF00400">
    <property type="entry name" value="WD40"/>
    <property type="match status" value="5"/>
</dbReference>